<comment type="caution">
    <text evidence="2">The sequence shown here is derived from an EMBL/GenBank/DDBJ whole genome shotgun (WGS) entry which is preliminary data.</text>
</comment>
<reference evidence="3" key="3">
    <citation type="submission" date="2024-05" db="EMBL/GenBank/DDBJ databases">
        <title>Draft genomic sequences of Priestia flexa CCM isolated from the soil of an abandoned mine contaminated by free cyanide in the high Andean zone of Tacna, Peru.</title>
        <authorList>
            <person name="Caceda Quiroz C.J."/>
            <person name="Maraza Chooque G.J."/>
            <person name="Fora Quispe G.L."/>
            <person name="Carpio Mamani M."/>
        </authorList>
    </citation>
    <scope>NUCLEOTIDE SEQUENCE</scope>
    <source>
        <strain evidence="3">CCM</strain>
    </source>
</reference>
<dbReference type="Proteomes" id="UP000664578">
    <property type="component" value="Unassembled WGS sequence"/>
</dbReference>
<reference evidence="2" key="1">
    <citation type="submission" date="2020-12" db="EMBL/GenBank/DDBJ databases">
        <title>PHA producing bacteria isolated from mangrove.</title>
        <authorList>
            <person name="Zheng W."/>
            <person name="Yu S."/>
            <person name="Huang Y."/>
        </authorList>
    </citation>
    <scope>NUCLEOTIDE SEQUENCE</scope>
    <source>
        <strain evidence="2">GN22-4</strain>
    </source>
</reference>
<dbReference type="EMBL" id="JAWUZT010000002">
    <property type="protein sequence ID" value="MDW8514675.1"/>
    <property type="molecule type" value="Genomic_DNA"/>
</dbReference>
<accession>A0A4P8X9A1</accession>
<dbReference type="AlphaFoldDB" id="A0A1N6VER5"/>
<evidence type="ECO:0000313" key="2">
    <source>
        <dbReference type="EMBL" id="MBN8251340.1"/>
    </source>
</evidence>
<accession>A0A1N6VER5</accession>
<protein>
    <submittedName>
        <fullName evidence="2">Uncharacterized protein</fullName>
    </submittedName>
</protein>
<keyword evidence="5" id="KW-1185">Reference proteome</keyword>
<feature type="chain" id="PRO_5041054033" evidence="1">
    <location>
        <begin position="22"/>
        <end position="134"/>
    </location>
</feature>
<dbReference type="EMBL" id="JAEMWV010000003">
    <property type="protein sequence ID" value="MBN8251340.1"/>
    <property type="molecule type" value="Genomic_DNA"/>
</dbReference>
<dbReference type="Proteomes" id="UP001284771">
    <property type="component" value="Unassembled WGS sequence"/>
</dbReference>
<evidence type="ECO:0000313" key="4">
    <source>
        <dbReference type="Proteomes" id="UP000664578"/>
    </source>
</evidence>
<keyword evidence="1" id="KW-0732">Signal</keyword>
<reference evidence="5" key="2">
    <citation type="submission" date="2023-07" db="EMBL/GenBank/DDBJ databases">
        <title>Draft genomic sequences of Priestia flexa CCM isolated from the soil of an abandoned mine contaminated by free cyanide in the high Andean zone of Tacna, Peru.</title>
        <authorList>
            <person name="Caceda Quiroz C.J."/>
            <person name="Maraza Chooque G.J."/>
            <person name="Fora Quispe G.L."/>
            <person name="Carpio Mamani M."/>
        </authorList>
    </citation>
    <scope>NUCLEOTIDE SEQUENCE [LARGE SCALE GENOMIC DNA]</scope>
    <source>
        <strain evidence="5">CCM</strain>
    </source>
</reference>
<feature type="signal peptide" evidence="1">
    <location>
        <begin position="1"/>
        <end position="21"/>
    </location>
</feature>
<name>A0A1N6VER5_9BACI</name>
<evidence type="ECO:0000313" key="3">
    <source>
        <dbReference type="EMBL" id="MDW8514675.1"/>
    </source>
</evidence>
<evidence type="ECO:0000256" key="1">
    <source>
        <dbReference type="SAM" id="SignalP"/>
    </source>
</evidence>
<proteinExistence type="predicted"/>
<dbReference type="GeneID" id="93682325"/>
<dbReference type="KEGG" id="bfx:BC359_11750"/>
<evidence type="ECO:0000313" key="5">
    <source>
        <dbReference type="Proteomes" id="UP001284771"/>
    </source>
</evidence>
<gene>
    <name evidence="2" type="ORF">JF537_07100</name>
    <name evidence="3" type="ORF">RIB56_00840</name>
</gene>
<sequence length="134" mass="15379">MKKILLFTVAALLATFFIDRAYSERNQAQLESQLVDEINKTKEETKSDYAVIDFNELFDFNWDEVYVFGPEASVKDVNKELGFKWSDATLNSVLNSQENVVVFVENKQITQYIKVPVDYGTIIPKESVVKKANN</sequence>
<dbReference type="RefSeq" id="WP_025911145.1">
    <property type="nucleotide sequence ID" value="NZ_CANLXW010000006.1"/>
</dbReference>
<organism evidence="2 4">
    <name type="scientific">Priestia flexa</name>
    <dbReference type="NCBI Taxonomy" id="86664"/>
    <lineage>
        <taxon>Bacteria</taxon>
        <taxon>Bacillati</taxon>
        <taxon>Bacillota</taxon>
        <taxon>Bacilli</taxon>
        <taxon>Bacillales</taxon>
        <taxon>Bacillaceae</taxon>
        <taxon>Priestia</taxon>
    </lineage>
</organism>